<dbReference type="EMBL" id="JACIFU010000003">
    <property type="protein sequence ID" value="MBB4174917.1"/>
    <property type="molecule type" value="Genomic_DNA"/>
</dbReference>
<dbReference type="Proteomes" id="UP000565745">
    <property type="component" value="Unassembled WGS sequence"/>
</dbReference>
<proteinExistence type="predicted"/>
<sequence>MLPELLNQIPTSQDFASVTADGAYDTRNCHRRPWFSCHPPAAQECPAMETYHPGAIARNEAVNAPRYPGRTI</sequence>
<name>A0A7W6MB18_9RHOB</name>
<protein>
    <recommendedName>
        <fullName evidence="3">Transposase DDE domain-containing protein</fullName>
    </recommendedName>
</protein>
<organism evidence="1 2">
    <name type="scientific">Sulfitobacter noctilucicola</name>
    <dbReference type="NCBI Taxonomy" id="1342301"/>
    <lineage>
        <taxon>Bacteria</taxon>
        <taxon>Pseudomonadati</taxon>
        <taxon>Pseudomonadota</taxon>
        <taxon>Alphaproteobacteria</taxon>
        <taxon>Rhodobacterales</taxon>
        <taxon>Roseobacteraceae</taxon>
        <taxon>Sulfitobacter</taxon>
    </lineage>
</organism>
<comment type="caution">
    <text evidence="1">The sequence shown here is derived from an EMBL/GenBank/DDBJ whole genome shotgun (WGS) entry which is preliminary data.</text>
</comment>
<evidence type="ECO:0000313" key="2">
    <source>
        <dbReference type="Proteomes" id="UP000565745"/>
    </source>
</evidence>
<gene>
    <name evidence="1" type="ORF">GGR93_002705</name>
</gene>
<evidence type="ECO:0008006" key="3">
    <source>
        <dbReference type="Google" id="ProtNLM"/>
    </source>
</evidence>
<dbReference type="AlphaFoldDB" id="A0A7W6MB18"/>
<accession>A0A7W6MB18</accession>
<reference evidence="1 2" key="1">
    <citation type="submission" date="2020-08" db="EMBL/GenBank/DDBJ databases">
        <title>Genomic Encyclopedia of Type Strains, Phase IV (KMG-IV): sequencing the most valuable type-strain genomes for metagenomic binning, comparative biology and taxonomic classification.</title>
        <authorList>
            <person name="Goeker M."/>
        </authorList>
    </citation>
    <scope>NUCLEOTIDE SEQUENCE [LARGE SCALE GENOMIC DNA]</scope>
    <source>
        <strain evidence="1 2">DSM 101015</strain>
    </source>
</reference>
<keyword evidence="2" id="KW-1185">Reference proteome</keyword>
<evidence type="ECO:0000313" key="1">
    <source>
        <dbReference type="EMBL" id="MBB4174917.1"/>
    </source>
</evidence>